<accession>W4QDJ4</accession>
<proteinExistence type="predicted"/>
<evidence type="ECO:0000313" key="1">
    <source>
        <dbReference type="EMBL" id="GAE29409.1"/>
    </source>
</evidence>
<dbReference type="EMBL" id="BAUU01000004">
    <property type="protein sequence ID" value="GAE29409.1"/>
    <property type="molecule type" value="Genomic_DNA"/>
</dbReference>
<protein>
    <submittedName>
        <fullName evidence="1">Uncharacterized protein</fullName>
    </submittedName>
</protein>
<dbReference type="OrthoDB" id="2969083at2"/>
<name>W4QDJ4_9BACI</name>
<organism evidence="1 2">
    <name type="scientific">Halalkalibacter hemicellulosilyticusJCM 9152</name>
    <dbReference type="NCBI Taxonomy" id="1236971"/>
    <lineage>
        <taxon>Bacteria</taxon>
        <taxon>Bacillati</taxon>
        <taxon>Bacillota</taxon>
        <taxon>Bacilli</taxon>
        <taxon>Bacillales</taxon>
        <taxon>Bacillaceae</taxon>
        <taxon>Halalkalibacter</taxon>
    </lineage>
</organism>
<gene>
    <name evidence="1" type="ORF">JCM9152_766</name>
</gene>
<dbReference type="RefSeq" id="WP_035340965.1">
    <property type="nucleotide sequence ID" value="NZ_BAUU01000004.1"/>
</dbReference>
<reference evidence="1" key="1">
    <citation type="journal article" date="2014" name="Genome Announc.">
        <title>Draft Genome Sequences of Three Alkaliphilic Bacillus Strains, Bacillus wakoensis JCM 9140T, Bacillus akibai JCM 9157T, and Bacillus hemicellulosilyticus JCM 9152T.</title>
        <authorList>
            <person name="Yuki M."/>
            <person name="Oshima K."/>
            <person name="Suda W."/>
            <person name="Oshida Y."/>
            <person name="Kitamura K."/>
            <person name="Iida T."/>
            <person name="Hattori M."/>
            <person name="Ohkuma M."/>
        </authorList>
    </citation>
    <scope>NUCLEOTIDE SEQUENCE [LARGE SCALE GENOMIC DNA]</scope>
    <source>
        <strain evidence="1">JCM 9152</strain>
    </source>
</reference>
<comment type="caution">
    <text evidence="1">The sequence shown here is derived from an EMBL/GenBank/DDBJ whole genome shotgun (WGS) entry which is preliminary data.</text>
</comment>
<dbReference type="Proteomes" id="UP000018895">
    <property type="component" value="Unassembled WGS sequence"/>
</dbReference>
<dbReference type="STRING" id="1236971.JCM9152_766"/>
<evidence type="ECO:0000313" key="2">
    <source>
        <dbReference type="Proteomes" id="UP000018895"/>
    </source>
</evidence>
<keyword evidence="2" id="KW-1185">Reference proteome</keyword>
<sequence length="110" mass="12895">MMKTMKVNVPFHSYEDLTYKAAPFQRQLLRMRSEHQELNRFIQGELKQSEGAVIEGMLGAMNRQHASTIDMIDTYYDLIGRSMSDYSGYMNRMRRQDVLVYYEIANGALQ</sequence>
<dbReference type="AlphaFoldDB" id="W4QDJ4"/>